<dbReference type="EMBL" id="JBHUDJ010000014">
    <property type="protein sequence ID" value="MFD1588978.1"/>
    <property type="molecule type" value="Genomic_DNA"/>
</dbReference>
<evidence type="ECO:0000256" key="2">
    <source>
        <dbReference type="ARBA" id="ARBA00022741"/>
    </source>
</evidence>
<dbReference type="InterPro" id="IPR000719">
    <property type="entry name" value="Prot_kinase_dom"/>
</dbReference>
<dbReference type="AlphaFoldDB" id="A0ABD6CGL9"/>
<organism evidence="7 8">
    <name type="scientific">Halorientalis brevis</name>
    <dbReference type="NCBI Taxonomy" id="1126241"/>
    <lineage>
        <taxon>Archaea</taxon>
        <taxon>Methanobacteriati</taxon>
        <taxon>Methanobacteriota</taxon>
        <taxon>Stenosarchaea group</taxon>
        <taxon>Halobacteria</taxon>
        <taxon>Halobacteriales</taxon>
        <taxon>Haloarculaceae</taxon>
        <taxon>Halorientalis</taxon>
    </lineage>
</organism>
<feature type="compositionally biased region" description="Basic and acidic residues" evidence="5">
    <location>
        <begin position="144"/>
        <end position="157"/>
    </location>
</feature>
<feature type="region of interest" description="Disordered" evidence="5">
    <location>
        <begin position="190"/>
        <end position="210"/>
    </location>
</feature>
<keyword evidence="8" id="KW-1185">Reference proteome</keyword>
<dbReference type="PANTHER" id="PTHR43289">
    <property type="entry name" value="MITOGEN-ACTIVATED PROTEIN KINASE KINASE KINASE 20-RELATED"/>
    <property type="match status" value="1"/>
</dbReference>
<keyword evidence="1" id="KW-0808">Transferase</keyword>
<evidence type="ECO:0000256" key="1">
    <source>
        <dbReference type="ARBA" id="ARBA00022679"/>
    </source>
</evidence>
<feature type="region of interest" description="Disordered" evidence="5">
    <location>
        <begin position="1"/>
        <end position="24"/>
    </location>
</feature>
<comment type="caution">
    <text evidence="7">The sequence shown here is derived from an EMBL/GenBank/DDBJ whole genome shotgun (WGS) entry which is preliminary data.</text>
</comment>
<dbReference type="GO" id="GO:0005524">
    <property type="term" value="F:ATP binding"/>
    <property type="evidence" value="ECO:0007669"/>
    <property type="project" value="UniProtKB-KW"/>
</dbReference>
<reference evidence="7 8" key="1">
    <citation type="journal article" date="2019" name="Int. J. Syst. Evol. Microbiol.">
        <title>The Global Catalogue of Microorganisms (GCM) 10K type strain sequencing project: providing services to taxonomists for standard genome sequencing and annotation.</title>
        <authorList>
            <consortium name="The Broad Institute Genomics Platform"/>
            <consortium name="The Broad Institute Genome Sequencing Center for Infectious Disease"/>
            <person name="Wu L."/>
            <person name="Ma J."/>
        </authorList>
    </citation>
    <scope>NUCLEOTIDE SEQUENCE [LARGE SCALE GENOMIC DNA]</scope>
    <source>
        <strain evidence="7 8">CGMCC 1.12125</strain>
    </source>
</reference>
<gene>
    <name evidence="7" type="ORF">ACFR9U_18520</name>
</gene>
<dbReference type="RefSeq" id="WP_247378629.1">
    <property type="nucleotide sequence ID" value="NZ_JALLGV010000005.1"/>
</dbReference>
<dbReference type="InterPro" id="IPR011009">
    <property type="entry name" value="Kinase-like_dom_sf"/>
</dbReference>
<name>A0ABD6CGL9_9EURY</name>
<keyword evidence="3 7" id="KW-0418">Kinase</keyword>
<proteinExistence type="predicted"/>
<dbReference type="Proteomes" id="UP001597119">
    <property type="component" value="Unassembled WGS sequence"/>
</dbReference>
<protein>
    <submittedName>
        <fullName evidence="7">Protein kinase</fullName>
    </submittedName>
</protein>
<accession>A0ABD6CGL9</accession>
<dbReference type="GO" id="GO:0016301">
    <property type="term" value="F:kinase activity"/>
    <property type="evidence" value="ECO:0007669"/>
    <property type="project" value="UniProtKB-KW"/>
</dbReference>
<evidence type="ECO:0000313" key="7">
    <source>
        <dbReference type="EMBL" id="MFD1588978.1"/>
    </source>
</evidence>
<dbReference type="PANTHER" id="PTHR43289:SF6">
    <property type="entry name" value="SERINE_THREONINE-PROTEIN KINASE NEKL-3"/>
    <property type="match status" value="1"/>
</dbReference>
<evidence type="ECO:0000256" key="4">
    <source>
        <dbReference type="ARBA" id="ARBA00022840"/>
    </source>
</evidence>
<evidence type="ECO:0000259" key="6">
    <source>
        <dbReference type="PROSITE" id="PS50011"/>
    </source>
</evidence>
<sequence length="489" mass="54638">MAAGSDDESGSVPVLRELLSDPSSGREKLPQLFDLLDAADPSVRVQGAWAVCLVVEACPDAVDAVARRLATRLAGEESDRDGQFEAELAFAYLRHRFEDNVTETLETAAKESAVEEFREHTQEDAAGFARSDYVGRSNVLSRDVGRTKIPERDESDPRNVYQNRQNDAEEPEGMKDISELLDTQVGDLDEQQRSAAQERRQRDSELERAASDAAIEDVTAESRFDELTIVAPGIDGRYTTVFRTRAVHGNSEEGIAINLFRVPDENTEQFAADVATKLENWAAIADNDAVVTLYDWAIEPSPWMATDYTVQTLYDKIDMSLDEALRDAVRLASTISYAHQRGVVHAGIDPYNVVYAGGFMRQRDRLLVKNFGLMDVMRQYFEPSTLLDPRYAAPEYYDRSYGEIDNATDIYHLGAVIYKLLTGRPPFEGNYSEVRTAVLSSAPPVPSDLNPEIPDALDDVIRKAMAKQKLTRYETVTQLVTDLERVTDE</sequence>
<evidence type="ECO:0000256" key="3">
    <source>
        <dbReference type="ARBA" id="ARBA00022777"/>
    </source>
</evidence>
<feature type="region of interest" description="Disordered" evidence="5">
    <location>
        <begin position="144"/>
        <end position="173"/>
    </location>
</feature>
<evidence type="ECO:0000313" key="8">
    <source>
        <dbReference type="Proteomes" id="UP001597119"/>
    </source>
</evidence>
<dbReference type="SMART" id="SM00220">
    <property type="entry name" value="S_TKc"/>
    <property type="match status" value="1"/>
</dbReference>
<dbReference type="PROSITE" id="PS50011">
    <property type="entry name" value="PROTEIN_KINASE_DOM"/>
    <property type="match status" value="1"/>
</dbReference>
<dbReference type="SUPFAM" id="SSF56112">
    <property type="entry name" value="Protein kinase-like (PK-like)"/>
    <property type="match status" value="1"/>
</dbReference>
<dbReference type="Gene3D" id="1.10.510.10">
    <property type="entry name" value="Transferase(Phosphotransferase) domain 1"/>
    <property type="match status" value="1"/>
</dbReference>
<feature type="domain" description="Protein kinase" evidence="6">
    <location>
        <begin position="224"/>
        <end position="486"/>
    </location>
</feature>
<dbReference type="Pfam" id="PF00069">
    <property type="entry name" value="Pkinase"/>
    <property type="match status" value="1"/>
</dbReference>
<keyword evidence="4" id="KW-0067">ATP-binding</keyword>
<keyword evidence="2" id="KW-0547">Nucleotide-binding</keyword>
<evidence type="ECO:0000256" key="5">
    <source>
        <dbReference type="SAM" id="MobiDB-lite"/>
    </source>
</evidence>